<evidence type="ECO:0000313" key="2">
    <source>
        <dbReference type="Proteomes" id="UP000000768"/>
    </source>
</evidence>
<protein>
    <submittedName>
        <fullName evidence="1">Uncharacterized protein</fullName>
    </submittedName>
</protein>
<dbReference type="AlphaFoldDB" id="A0A1B6Q383"/>
<keyword evidence="2" id="KW-1185">Reference proteome</keyword>
<accession>A0A1B6Q383</accession>
<evidence type="ECO:0000313" key="1">
    <source>
        <dbReference type="EMBL" id="KXG32386.1"/>
    </source>
</evidence>
<dbReference type="Gramene" id="KXG32386">
    <property type="protein sequence ID" value="KXG32386"/>
    <property type="gene ID" value="SORBI_3003G147100"/>
</dbReference>
<dbReference type="InParanoid" id="A0A1B6Q383"/>
<dbReference type="Proteomes" id="UP000000768">
    <property type="component" value="Chromosome 3"/>
</dbReference>
<proteinExistence type="predicted"/>
<reference evidence="1 2" key="1">
    <citation type="journal article" date="2009" name="Nature">
        <title>The Sorghum bicolor genome and the diversification of grasses.</title>
        <authorList>
            <person name="Paterson A.H."/>
            <person name="Bowers J.E."/>
            <person name="Bruggmann R."/>
            <person name="Dubchak I."/>
            <person name="Grimwood J."/>
            <person name="Gundlach H."/>
            <person name="Haberer G."/>
            <person name="Hellsten U."/>
            <person name="Mitros T."/>
            <person name="Poliakov A."/>
            <person name="Schmutz J."/>
            <person name="Spannagl M."/>
            <person name="Tang H."/>
            <person name="Wang X."/>
            <person name="Wicker T."/>
            <person name="Bharti A.K."/>
            <person name="Chapman J."/>
            <person name="Feltus F.A."/>
            <person name="Gowik U."/>
            <person name="Grigoriev I.V."/>
            <person name="Lyons E."/>
            <person name="Maher C.A."/>
            <person name="Martis M."/>
            <person name="Narechania A."/>
            <person name="Otillar R.P."/>
            <person name="Penning B.W."/>
            <person name="Salamov A.A."/>
            <person name="Wang Y."/>
            <person name="Zhang L."/>
            <person name="Carpita N.C."/>
            <person name="Freeling M."/>
            <person name="Gingle A.R."/>
            <person name="Hash C.T."/>
            <person name="Keller B."/>
            <person name="Klein P."/>
            <person name="Kresovich S."/>
            <person name="McCann M.C."/>
            <person name="Ming R."/>
            <person name="Peterson D.G."/>
            <person name="Mehboob-ur-Rahman"/>
            <person name="Ware D."/>
            <person name="Westhoff P."/>
            <person name="Mayer K.F."/>
            <person name="Messing J."/>
            <person name="Rokhsar D.S."/>
        </authorList>
    </citation>
    <scope>NUCLEOTIDE SEQUENCE [LARGE SCALE GENOMIC DNA]</scope>
    <source>
        <strain evidence="2">cv. BTx623</strain>
    </source>
</reference>
<organism evidence="1 2">
    <name type="scientific">Sorghum bicolor</name>
    <name type="common">Sorghum</name>
    <name type="synonym">Sorghum vulgare</name>
    <dbReference type="NCBI Taxonomy" id="4558"/>
    <lineage>
        <taxon>Eukaryota</taxon>
        <taxon>Viridiplantae</taxon>
        <taxon>Streptophyta</taxon>
        <taxon>Embryophyta</taxon>
        <taxon>Tracheophyta</taxon>
        <taxon>Spermatophyta</taxon>
        <taxon>Magnoliopsida</taxon>
        <taxon>Liliopsida</taxon>
        <taxon>Poales</taxon>
        <taxon>Poaceae</taxon>
        <taxon>PACMAD clade</taxon>
        <taxon>Panicoideae</taxon>
        <taxon>Andropogonodae</taxon>
        <taxon>Andropogoneae</taxon>
        <taxon>Sorghinae</taxon>
        <taxon>Sorghum</taxon>
    </lineage>
</organism>
<dbReference type="EMBL" id="CM000762">
    <property type="protein sequence ID" value="KXG32386.1"/>
    <property type="molecule type" value="Genomic_DNA"/>
</dbReference>
<reference evidence="2" key="2">
    <citation type="journal article" date="2018" name="Plant J.">
        <title>The Sorghum bicolor reference genome: improved assembly, gene annotations, a transcriptome atlas, and signatures of genome organization.</title>
        <authorList>
            <person name="McCormick R.F."/>
            <person name="Truong S.K."/>
            <person name="Sreedasyam A."/>
            <person name="Jenkins J."/>
            <person name="Shu S."/>
            <person name="Sims D."/>
            <person name="Kennedy M."/>
            <person name="Amirebrahimi M."/>
            <person name="Weers B.D."/>
            <person name="McKinley B."/>
            <person name="Mattison A."/>
            <person name="Morishige D.T."/>
            <person name="Grimwood J."/>
            <person name="Schmutz J."/>
            <person name="Mullet J.E."/>
        </authorList>
    </citation>
    <scope>NUCLEOTIDE SEQUENCE [LARGE SCALE GENOMIC DNA]</scope>
    <source>
        <strain evidence="2">cv. BTx623</strain>
    </source>
</reference>
<sequence>MSDHVECQCASAWITGRLLKCSSSSAYDHQTTGARGGNYVTYPATFSYPRELRSLWLPPSRTPISSKYNSKHCL</sequence>
<gene>
    <name evidence="1" type="ORF">SORBI_3003G147100</name>
</gene>
<name>A0A1B6Q383_SORBI</name>